<keyword evidence="1" id="KW-0175">Coiled coil</keyword>
<dbReference type="EMBL" id="JAGMVJ010000013">
    <property type="protein sequence ID" value="KAH7083821.1"/>
    <property type="molecule type" value="Genomic_DNA"/>
</dbReference>
<evidence type="ECO:0000256" key="1">
    <source>
        <dbReference type="SAM" id="Coils"/>
    </source>
</evidence>
<dbReference type="Proteomes" id="UP000813461">
    <property type="component" value="Unassembled WGS sequence"/>
</dbReference>
<comment type="caution">
    <text evidence="2">The sequence shown here is derived from an EMBL/GenBank/DDBJ whole genome shotgun (WGS) entry which is preliminary data.</text>
</comment>
<evidence type="ECO:0008006" key="4">
    <source>
        <dbReference type="Google" id="ProtNLM"/>
    </source>
</evidence>
<feature type="coiled-coil region" evidence="1">
    <location>
        <begin position="70"/>
        <end position="97"/>
    </location>
</feature>
<reference evidence="2" key="1">
    <citation type="journal article" date="2021" name="Nat. Commun.">
        <title>Genetic determinants of endophytism in the Arabidopsis root mycobiome.</title>
        <authorList>
            <person name="Mesny F."/>
            <person name="Miyauchi S."/>
            <person name="Thiergart T."/>
            <person name="Pickel B."/>
            <person name="Atanasova L."/>
            <person name="Karlsson M."/>
            <person name="Huettel B."/>
            <person name="Barry K.W."/>
            <person name="Haridas S."/>
            <person name="Chen C."/>
            <person name="Bauer D."/>
            <person name="Andreopoulos W."/>
            <person name="Pangilinan J."/>
            <person name="LaButti K."/>
            <person name="Riley R."/>
            <person name="Lipzen A."/>
            <person name="Clum A."/>
            <person name="Drula E."/>
            <person name="Henrissat B."/>
            <person name="Kohler A."/>
            <person name="Grigoriev I.V."/>
            <person name="Martin F.M."/>
            <person name="Hacquard S."/>
        </authorList>
    </citation>
    <scope>NUCLEOTIDE SEQUENCE</scope>
    <source>
        <strain evidence="2">MPI-SDFR-AT-0120</strain>
    </source>
</reference>
<evidence type="ECO:0000313" key="3">
    <source>
        <dbReference type="Proteomes" id="UP000813461"/>
    </source>
</evidence>
<accession>A0A8K0R2B3</accession>
<dbReference type="PANTHER" id="PTHR48312">
    <property type="match status" value="1"/>
</dbReference>
<keyword evidence="3" id="KW-1185">Reference proteome</keyword>
<evidence type="ECO:0000313" key="2">
    <source>
        <dbReference type="EMBL" id="KAH7083821.1"/>
    </source>
</evidence>
<dbReference type="InterPro" id="IPR027417">
    <property type="entry name" value="P-loop_NTPase"/>
</dbReference>
<dbReference type="OrthoDB" id="3650366at2759"/>
<organism evidence="2 3">
    <name type="scientific">Paraphoma chrysanthemicola</name>
    <dbReference type="NCBI Taxonomy" id="798071"/>
    <lineage>
        <taxon>Eukaryota</taxon>
        <taxon>Fungi</taxon>
        <taxon>Dikarya</taxon>
        <taxon>Ascomycota</taxon>
        <taxon>Pezizomycotina</taxon>
        <taxon>Dothideomycetes</taxon>
        <taxon>Pleosporomycetidae</taxon>
        <taxon>Pleosporales</taxon>
        <taxon>Pleosporineae</taxon>
        <taxon>Phaeosphaeriaceae</taxon>
        <taxon>Paraphoma</taxon>
    </lineage>
</organism>
<gene>
    <name evidence="2" type="ORF">FB567DRAFT_529978</name>
</gene>
<protein>
    <recommendedName>
        <fullName evidence="4">P-loop containing nucleoside triphosphate hydrolase protein</fullName>
    </recommendedName>
</protein>
<sequence length="322" mass="36419">MVASDIPELRGVYLLTHPRSASNLFQTMMAKQPGYQNSGYKFFDVGFAALSQMPRGPLSEWPGEEREALYDMFRKGFENLQDEVADAERNGKQAFIKEHTIFLRGPDKVFATLYNNDNVEPLVLQQRDAHSSSNHTNPTSLPDYFLLSLQPIFQIRHPALMFPSMVRAQSNVLPDSTTKHPRVFCTLTLHPSRALYDWYANNAPISRQPRVIDADDIMNDPAAVRQLCIETGLDPEAVQYEWEERKEDNPLFASFLSTINASTGIVQGKDAKGLDIVGEKAKWTNEFGEDAATDIERYVQDAMGDYEYLLSRKTKGKQVGMV</sequence>
<dbReference type="SUPFAM" id="SSF52540">
    <property type="entry name" value="P-loop containing nucleoside triphosphate hydrolases"/>
    <property type="match status" value="1"/>
</dbReference>
<name>A0A8K0R2B3_9PLEO</name>
<proteinExistence type="predicted"/>
<dbReference type="PANTHER" id="PTHR48312:SF1">
    <property type="entry name" value="SULFOTRANSFERASE"/>
    <property type="match status" value="1"/>
</dbReference>
<dbReference type="AlphaFoldDB" id="A0A8K0R2B3"/>
<dbReference type="Gene3D" id="3.40.50.300">
    <property type="entry name" value="P-loop containing nucleotide triphosphate hydrolases"/>
    <property type="match status" value="1"/>
</dbReference>